<keyword evidence="7 10" id="KW-0520">NAD</keyword>
<keyword evidence="9 10" id="KW-0119">Carbohydrate metabolism</keyword>
<gene>
    <name evidence="12" type="primary">galE</name>
    <name evidence="12" type="ORF">C0601_05540</name>
</gene>
<keyword evidence="8 10" id="KW-0413">Isomerase</keyword>
<comment type="catalytic activity">
    <reaction evidence="1 10">
        <text>UDP-alpha-D-glucose = UDP-alpha-D-galactose</text>
        <dbReference type="Rhea" id="RHEA:22168"/>
        <dbReference type="ChEBI" id="CHEBI:58885"/>
        <dbReference type="ChEBI" id="CHEBI:66914"/>
        <dbReference type="EC" id="5.1.3.2"/>
    </reaction>
</comment>
<protein>
    <recommendedName>
        <fullName evidence="6 10">UDP-glucose 4-epimerase</fullName>
        <ecNumber evidence="5 10">5.1.3.2</ecNumber>
    </recommendedName>
</protein>
<dbReference type="CDD" id="cd05247">
    <property type="entry name" value="UDP_G4E_1_SDR_e"/>
    <property type="match status" value="1"/>
</dbReference>
<dbReference type="Gene3D" id="3.90.25.10">
    <property type="entry name" value="UDP-galactose 4-epimerase, domain 1"/>
    <property type="match status" value="1"/>
</dbReference>
<evidence type="ECO:0000313" key="13">
    <source>
        <dbReference type="Proteomes" id="UP000234857"/>
    </source>
</evidence>
<evidence type="ECO:0000313" key="12">
    <source>
        <dbReference type="EMBL" id="PLX18126.1"/>
    </source>
</evidence>
<dbReference type="SUPFAM" id="SSF51735">
    <property type="entry name" value="NAD(P)-binding Rossmann-fold domains"/>
    <property type="match status" value="1"/>
</dbReference>
<evidence type="ECO:0000256" key="4">
    <source>
        <dbReference type="ARBA" id="ARBA00007637"/>
    </source>
</evidence>
<comment type="pathway">
    <text evidence="3 10">Carbohydrate metabolism; galactose metabolism.</text>
</comment>
<proteinExistence type="inferred from homology"/>
<dbReference type="PANTHER" id="PTHR43725">
    <property type="entry name" value="UDP-GLUCOSE 4-EPIMERASE"/>
    <property type="match status" value="1"/>
</dbReference>
<evidence type="ECO:0000256" key="2">
    <source>
        <dbReference type="ARBA" id="ARBA00001911"/>
    </source>
</evidence>
<accession>A0A2N5ZHK3</accession>
<dbReference type="InterPro" id="IPR001509">
    <property type="entry name" value="Epimerase_deHydtase"/>
</dbReference>
<reference evidence="12 13" key="1">
    <citation type="submission" date="2017-11" db="EMBL/GenBank/DDBJ databases">
        <title>Genome-resolved metagenomics identifies genetic mobility, metabolic interactions, and unexpected diversity in perchlorate-reducing communities.</title>
        <authorList>
            <person name="Barnum T.P."/>
            <person name="Figueroa I.A."/>
            <person name="Carlstrom C.I."/>
            <person name="Lucas L.N."/>
            <person name="Engelbrektson A.L."/>
            <person name="Coates J.D."/>
        </authorList>
    </citation>
    <scope>NUCLEOTIDE SEQUENCE [LARGE SCALE GENOMIC DNA]</scope>
    <source>
        <strain evidence="12">BM706</strain>
    </source>
</reference>
<dbReference type="Pfam" id="PF01370">
    <property type="entry name" value="Epimerase"/>
    <property type="match status" value="1"/>
</dbReference>
<dbReference type="InterPro" id="IPR005886">
    <property type="entry name" value="UDP_G4E"/>
</dbReference>
<dbReference type="EC" id="5.1.3.2" evidence="5 10"/>
<evidence type="ECO:0000259" key="11">
    <source>
        <dbReference type="Pfam" id="PF01370"/>
    </source>
</evidence>
<dbReference type="InterPro" id="IPR036291">
    <property type="entry name" value="NAD(P)-bd_dom_sf"/>
</dbReference>
<evidence type="ECO:0000256" key="7">
    <source>
        <dbReference type="ARBA" id="ARBA00023027"/>
    </source>
</evidence>
<dbReference type="AlphaFoldDB" id="A0A2N5ZHK3"/>
<feature type="domain" description="NAD-dependent epimerase/dehydratase" evidence="11">
    <location>
        <begin position="2"/>
        <end position="250"/>
    </location>
</feature>
<comment type="subunit">
    <text evidence="10">Homodimer.</text>
</comment>
<dbReference type="NCBIfam" id="TIGR01179">
    <property type="entry name" value="galE"/>
    <property type="match status" value="1"/>
</dbReference>
<dbReference type="GO" id="GO:0003978">
    <property type="term" value="F:UDP-glucose 4-epimerase activity"/>
    <property type="evidence" value="ECO:0007669"/>
    <property type="project" value="UniProtKB-UniRule"/>
</dbReference>
<evidence type="ECO:0000256" key="3">
    <source>
        <dbReference type="ARBA" id="ARBA00004947"/>
    </source>
</evidence>
<sequence length="326" mass="37152">MILVCGGAGYIGSHCVEILKKEGYDVVVFDNLVYGHEEFTEDVEFFKGDLADISDIRRCFSKYNIDCVMHFSAYCYVGESVKSPEKYYYNNVVGTLNLLKVMIENDVLDFIFSSTCATYGEPEFMPMDEKHRQSPVNPYGNSKLMIEMVLKDYERAYGLRSIIFRYFNAAGASLSGRSGEWHEPETHLIPLILDVAAGKRESITIFGEDYDTKDGTCVRDYVHVLDIAKAHVLGFELLKKEKSSNHFNLGSEEGFSVLEIIRMCENITGNKIDIKKGNRREGDPPVLIADSTKAKNVLGWQKEYSDIETVLSSAWDWHKRLQEKYK</sequence>
<dbReference type="UniPathway" id="UPA00214"/>
<dbReference type="PANTHER" id="PTHR43725:SF53">
    <property type="entry name" value="UDP-ARABINOSE 4-EPIMERASE 1"/>
    <property type="match status" value="1"/>
</dbReference>
<evidence type="ECO:0000256" key="9">
    <source>
        <dbReference type="ARBA" id="ARBA00023277"/>
    </source>
</evidence>
<name>A0A2N5ZHK3_MUIH1</name>
<comment type="similarity">
    <text evidence="4 10">Belongs to the NAD(P)-dependent epimerase/dehydratase family.</text>
</comment>
<organism evidence="12 13">
    <name type="scientific">Muiribacterium halophilum</name>
    <dbReference type="NCBI Taxonomy" id="2053465"/>
    <lineage>
        <taxon>Bacteria</taxon>
        <taxon>Candidatus Muiribacteriota</taxon>
        <taxon>Candidatus Muiribacteriia</taxon>
        <taxon>Candidatus Muiribacteriales</taxon>
        <taxon>Candidatus Muiribacteriaceae</taxon>
        <taxon>Candidatus Muiribacterium</taxon>
    </lineage>
</organism>
<dbReference type="GO" id="GO:0033499">
    <property type="term" value="P:galactose catabolic process via UDP-galactose, Leloir pathway"/>
    <property type="evidence" value="ECO:0007669"/>
    <property type="project" value="TreeGrafter"/>
</dbReference>
<comment type="cofactor">
    <cofactor evidence="2 10">
        <name>NAD(+)</name>
        <dbReference type="ChEBI" id="CHEBI:57540"/>
    </cofactor>
</comment>
<evidence type="ECO:0000256" key="6">
    <source>
        <dbReference type="ARBA" id="ARBA00018569"/>
    </source>
</evidence>
<dbReference type="Proteomes" id="UP000234857">
    <property type="component" value="Unassembled WGS sequence"/>
</dbReference>
<dbReference type="Gene3D" id="3.40.50.720">
    <property type="entry name" value="NAD(P)-binding Rossmann-like Domain"/>
    <property type="match status" value="1"/>
</dbReference>
<comment type="caution">
    <text evidence="12">The sequence shown here is derived from an EMBL/GenBank/DDBJ whole genome shotgun (WGS) entry which is preliminary data.</text>
</comment>
<evidence type="ECO:0000256" key="5">
    <source>
        <dbReference type="ARBA" id="ARBA00013189"/>
    </source>
</evidence>
<evidence type="ECO:0000256" key="1">
    <source>
        <dbReference type="ARBA" id="ARBA00000083"/>
    </source>
</evidence>
<evidence type="ECO:0000256" key="8">
    <source>
        <dbReference type="ARBA" id="ARBA00023235"/>
    </source>
</evidence>
<evidence type="ECO:0000256" key="10">
    <source>
        <dbReference type="RuleBase" id="RU366046"/>
    </source>
</evidence>
<dbReference type="EMBL" id="PKTG01000071">
    <property type="protein sequence ID" value="PLX18126.1"/>
    <property type="molecule type" value="Genomic_DNA"/>
</dbReference>